<evidence type="ECO:0000313" key="2">
    <source>
        <dbReference type="Proteomes" id="UP000680348"/>
    </source>
</evidence>
<name>A0A942IA93_9HYPH</name>
<evidence type="ECO:0000313" key="1">
    <source>
        <dbReference type="EMBL" id="MBS3650226.1"/>
    </source>
</evidence>
<dbReference type="Gene3D" id="2.30.110.10">
    <property type="entry name" value="Electron Transport, Fmn-binding Protein, Chain A"/>
    <property type="match status" value="1"/>
</dbReference>
<dbReference type="Pfam" id="PF12900">
    <property type="entry name" value="Pyridox_ox_2"/>
    <property type="match status" value="1"/>
</dbReference>
<dbReference type="Proteomes" id="UP000680348">
    <property type="component" value="Unassembled WGS sequence"/>
</dbReference>
<dbReference type="EMBL" id="JAGWCR010000008">
    <property type="protein sequence ID" value="MBS3650226.1"/>
    <property type="molecule type" value="Genomic_DNA"/>
</dbReference>
<dbReference type="AlphaFoldDB" id="A0A942IA93"/>
<dbReference type="SUPFAM" id="SSF50475">
    <property type="entry name" value="FMN-binding split barrel"/>
    <property type="match status" value="1"/>
</dbReference>
<protein>
    <submittedName>
        <fullName evidence="1">Pyridoxamine 5'-phosphate oxidase family protein</fullName>
    </submittedName>
</protein>
<dbReference type="RefSeq" id="WP_188255774.1">
    <property type="nucleotide sequence ID" value="NZ_JABVCF010000008.1"/>
</dbReference>
<organism evidence="1 2">
    <name type="scientific">Pseudaminobacter soli</name>
    <name type="common">ex Zhang et al. 2022</name>
    <dbReference type="NCBI Taxonomy" id="2831468"/>
    <lineage>
        <taxon>Bacteria</taxon>
        <taxon>Pseudomonadati</taxon>
        <taxon>Pseudomonadota</taxon>
        <taxon>Alphaproteobacteria</taxon>
        <taxon>Hyphomicrobiales</taxon>
        <taxon>Phyllobacteriaceae</taxon>
        <taxon>Pseudaminobacter</taxon>
    </lineage>
</organism>
<sequence>MWVRSLSSPECRKLLEANRLGRLACSSDGRPYLVPIYYAYGGNYLYAFSLPGRKIEYLRANPAVAMLVELSGPGRAWQSVLVEGRFEELRDRIGYKVEREHAWSLLSQHANWWEPGALKPDAQPVSNQSPHVFFRISIDQLSGREAKER</sequence>
<accession>A0A942IA93</accession>
<gene>
    <name evidence="1" type="ORF">KEU06_16555</name>
</gene>
<dbReference type="InterPro" id="IPR012349">
    <property type="entry name" value="Split_barrel_FMN-bd"/>
</dbReference>
<dbReference type="InterPro" id="IPR024747">
    <property type="entry name" value="Pyridox_Oxase-rel"/>
</dbReference>
<proteinExistence type="predicted"/>
<keyword evidence="2" id="KW-1185">Reference proteome</keyword>
<comment type="caution">
    <text evidence="1">The sequence shown here is derived from an EMBL/GenBank/DDBJ whole genome shotgun (WGS) entry which is preliminary data.</text>
</comment>
<reference evidence="1" key="1">
    <citation type="submission" date="2021-04" db="EMBL/GenBank/DDBJ databases">
        <title>Pseudaminobacter soli sp. nov., isolated from paddy soil contaminated by heavy metals.</title>
        <authorList>
            <person name="Zhang K."/>
        </authorList>
    </citation>
    <scope>NUCLEOTIDE SEQUENCE</scope>
    <source>
        <strain evidence="1">19-2017</strain>
    </source>
</reference>